<feature type="domain" description="UvrC family homology region profile" evidence="2">
    <location>
        <begin position="242"/>
        <end position="357"/>
    </location>
</feature>
<dbReference type="CDD" id="cd10434">
    <property type="entry name" value="GIY-YIG_UvrC_Cho"/>
    <property type="match status" value="1"/>
</dbReference>
<dbReference type="GO" id="GO:0009380">
    <property type="term" value="C:excinuclease repair complex"/>
    <property type="evidence" value="ECO:0007669"/>
    <property type="project" value="TreeGrafter"/>
</dbReference>
<dbReference type="GO" id="GO:0009381">
    <property type="term" value="F:excinuclease ABC activity"/>
    <property type="evidence" value="ECO:0007669"/>
    <property type="project" value="InterPro"/>
</dbReference>
<comment type="caution">
    <text evidence="3">The sequence shown here is derived from an EMBL/GenBank/DDBJ whole genome shotgun (WGS) entry which is preliminary data.</text>
</comment>
<dbReference type="Proteomes" id="UP000178570">
    <property type="component" value="Unassembled WGS sequence"/>
</dbReference>
<dbReference type="STRING" id="1797529.A2570_00600"/>
<accession>A0A1G1XNR7</accession>
<evidence type="ECO:0000313" key="3">
    <source>
        <dbReference type="EMBL" id="OGY40977.1"/>
    </source>
</evidence>
<gene>
    <name evidence="3" type="ORF">A2570_00600</name>
</gene>
<feature type="domain" description="GIY-YIG" evidence="1">
    <location>
        <begin position="21"/>
        <end position="94"/>
    </location>
</feature>
<dbReference type="InterPro" id="IPR038476">
    <property type="entry name" value="UvrC_RNase_H_dom_sf"/>
</dbReference>
<dbReference type="PANTHER" id="PTHR30562:SF1">
    <property type="entry name" value="UVRABC SYSTEM PROTEIN C"/>
    <property type="match status" value="1"/>
</dbReference>
<dbReference type="Gene3D" id="3.40.1440.10">
    <property type="entry name" value="GIY-YIG endonuclease"/>
    <property type="match status" value="1"/>
</dbReference>
<evidence type="ECO:0008006" key="5">
    <source>
        <dbReference type="Google" id="ProtNLM"/>
    </source>
</evidence>
<proteinExistence type="predicted"/>
<dbReference type="SUPFAM" id="SSF82771">
    <property type="entry name" value="GIY-YIG endonuclease"/>
    <property type="match status" value="1"/>
</dbReference>
<dbReference type="EMBL" id="MHHY01000003">
    <property type="protein sequence ID" value="OGY40977.1"/>
    <property type="molecule type" value="Genomic_DNA"/>
</dbReference>
<dbReference type="InterPro" id="IPR000305">
    <property type="entry name" value="GIY-YIG_endonuc"/>
</dbReference>
<dbReference type="PROSITE" id="PS50165">
    <property type="entry name" value="UVRC"/>
    <property type="match status" value="1"/>
</dbReference>
<dbReference type="SMART" id="SM00465">
    <property type="entry name" value="GIYc"/>
    <property type="match status" value="1"/>
</dbReference>
<dbReference type="InterPro" id="IPR035901">
    <property type="entry name" value="GIY-YIG_endonuc_sf"/>
</dbReference>
<evidence type="ECO:0000259" key="2">
    <source>
        <dbReference type="PROSITE" id="PS50165"/>
    </source>
</evidence>
<dbReference type="SUPFAM" id="SSF46600">
    <property type="entry name" value="C-terminal UvrC-binding domain of UvrB"/>
    <property type="match status" value="1"/>
</dbReference>
<dbReference type="Pfam" id="PF01541">
    <property type="entry name" value="GIY-YIG"/>
    <property type="match status" value="1"/>
</dbReference>
<organism evidence="3 4">
    <name type="scientific">Candidatus Brennerbacteria bacterium RIFOXYD1_FULL_41_16</name>
    <dbReference type="NCBI Taxonomy" id="1797529"/>
    <lineage>
        <taxon>Bacteria</taxon>
        <taxon>Candidatus Brenneribacteriota</taxon>
    </lineage>
</organism>
<dbReference type="GO" id="GO:0006289">
    <property type="term" value="P:nucleotide-excision repair"/>
    <property type="evidence" value="ECO:0007669"/>
    <property type="project" value="InterPro"/>
</dbReference>
<sequence length="429" mass="49920">MILKLSQDSSATLDAVKKIPEKPGVYSFLDGQKRPLYIGKAINLKNRALSHVRNKKENLFKKSKFLRIAVFDSGVAALIKESELIKKFQPKLNVVFRDDKQYFHLCFTDEDCPRINVLHQKKGFCLGPFTDGKTLKNSLNLVRKTFSFCTCKTTHLRRCLNSQIGLCFGFCCKKYQVMTRAEKSKYQANIKKIKKIFSGKDRSLKKEIEKVIKISVKDEDFEKAQMLKLQLIGLEKIFSHQEFLKQSYELGRAKHDYSPGEELKKLTGLKKINRIEFYDSSQLQGSNRVAAMTVWERAAFNKNQWRLFKIKNEKAVDDLAMLKEVFERRQKHPDWQEPSLIIVDGGKNQLKIARNTIKDKKIKMLALQKNIKHAPEQLLILQPNRKSVKIINLKSISHPLKNFLEDFSAKTHGFAVRFHRKSRDKFKHE</sequence>
<reference evidence="3 4" key="1">
    <citation type="journal article" date="2016" name="Nat. Commun.">
        <title>Thousands of microbial genomes shed light on interconnected biogeochemical processes in an aquifer system.</title>
        <authorList>
            <person name="Anantharaman K."/>
            <person name="Brown C.T."/>
            <person name="Hug L.A."/>
            <person name="Sharon I."/>
            <person name="Castelle C.J."/>
            <person name="Probst A.J."/>
            <person name="Thomas B.C."/>
            <person name="Singh A."/>
            <person name="Wilkins M.J."/>
            <person name="Karaoz U."/>
            <person name="Brodie E.L."/>
            <person name="Williams K.H."/>
            <person name="Hubbard S.S."/>
            <person name="Banfield J.F."/>
        </authorList>
    </citation>
    <scope>NUCLEOTIDE SEQUENCE [LARGE SCALE GENOMIC DNA]</scope>
</reference>
<dbReference type="InterPro" id="IPR047296">
    <property type="entry name" value="GIY-YIG_UvrC_Cho"/>
</dbReference>
<protein>
    <recommendedName>
        <fullName evidence="5">Excinuclease ABC subunit C</fullName>
    </recommendedName>
</protein>
<dbReference type="Pfam" id="PF08459">
    <property type="entry name" value="UvrC_RNaseH_dom"/>
    <property type="match status" value="1"/>
</dbReference>
<dbReference type="InterPro" id="IPR036876">
    <property type="entry name" value="UVR_dom_sf"/>
</dbReference>
<evidence type="ECO:0000313" key="4">
    <source>
        <dbReference type="Proteomes" id="UP000178570"/>
    </source>
</evidence>
<dbReference type="PANTHER" id="PTHR30562">
    <property type="entry name" value="UVRC/OXIDOREDUCTASE"/>
    <property type="match status" value="1"/>
</dbReference>
<dbReference type="AlphaFoldDB" id="A0A1G1XNR7"/>
<dbReference type="InterPro" id="IPR050066">
    <property type="entry name" value="UvrABC_protein_C"/>
</dbReference>
<dbReference type="Gene3D" id="3.30.420.340">
    <property type="entry name" value="UvrC, RNAse H endonuclease domain"/>
    <property type="match status" value="1"/>
</dbReference>
<name>A0A1G1XNR7_9BACT</name>
<dbReference type="InterPro" id="IPR001162">
    <property type="entry name" value="UvrC_RNase_H_dom"/>
</dbReference>
<dbReference type="PROSITE" id="PS50164">
    <property type="entry name" value="GIY_YIG"/>
    <property type="match status" value="1"/>
</dbReference>
<evidence type="ECO:0000259" key="1">
    <source>
        <dbReference type="PROSITE" id="PS50164"/>
    </source>
</evidence>